<keyword evidence="4" id="KW-1185">Reference proteome</keyword>
<feature type="transmembrane region" description="Helical" evidence="2">
    <location>
        <begin position="66"/>
        <end position="87"/>
    </location>
</feature>
<evidence type="ECO:0000313" key="4">
    <source>
        <dbReference type="Proteomes" id="UP000245086"/>
    </source>
</evidence>
<proteinExistence type="predicted"/>
<evidence type="ECO:0000313" key="3">
    <source>
        <dbReference type="EMBL" id="GBF57717.1"/>
    </source>
</evidence>
<evidence type="ECO:0000256" key="2">
    <source>
        <dbReference type="SAM" id="Phobius"/>
    </source>
</evidence>
<feature type="transmembrane region" description="Helical" evidence="2">
    <location>
        <begin position="31"/>
        <end position="54"/>
    </location>
</feature>
<keyword evidence="2" id="KW-0812">Transmembrane</keyword>
<accession>A0A2P2E9G9</accession>
<name>A0A2P2E9G9_9PROT</name>
<feature type="region of interest" description="Disordered" evidence="1">
    <location>
        <begin position="1"/>
        <end position="20"/>
    </location>
</feature>
<dbReference type="EMBL" id="BFBR01000003">
    <property type="protein sequence ID" value="GBF57717.1"/>
    <property type="molecule type" value="Genomic_DNA"/>
</dbReference>
<protein>
    <submittedName>
        <fullName evidence="3">Uncharacterized protein</fullName>
    </submittedName>
</protein>
<keyword evidence="2" id="KW-1133">Transmembrane helix</keyword>
<dbReference type="Proteomes" id="UP000245086">
    <property type="component" value="Unassembled WGS sequence"/>
</dbReference>
<dbReference type="OrthoDB" id="7632567at2"/>
<dbReference type="AlphaFoldDB" id="A0A2P2E9G9"/>
<sequence length="107" mass="11575">MGEEPATPQSTPVEANPRATDKKARLTGGMWFVTVFLVLLLLASLAGLAAIFLIGRFPVISFHGWVAMGLGTVLSLILGIGLMWLSFYSARHGFDDRADPGRRSQKS</sequence>
<comment type="caution">
    <text evidence="3">The sequence shown here is derived from an EMBL/GenBank/DDBJ whole genome shotgun (WGS) entry which is preliminary data.</text>
</comment>
<organism evidence="3 4">
    <name type="scientific">Candidatus Phycosocius bacilliformis</name>
    <dbReference type="NCBI Taxonomy" id="1445552"/>
    <lineage>
        <taxon>Bacteria</taxon>
        <taxon>Pseudomonadati</taxon>
        <taxon>Pseudomonadota</taxon>
        <taxon>Alphaproteobacteria</taxon>
        <taxon>Caulobacterales</taxon>
        <taxon>Caulobacterales incertae sedis</taxon>
        <taxon>Candidatus Phycosocius</taxon>
    </lineage>
</organism>
<evidence type="ECO:0000256" key="1">
    <source>
        <dbReference type="SAM" id="MobiDB-lite"/>
    </source>
</evidence>
<dbReference type="RefSeq" id="WP_108984582.1">
    <property type="nucleotide sequence ID" value="NZ_BFBR01000003.1"/>
</dbReference>
<keyword evidence="2" id="KW-0472">Membrane</keyword>
<reference evidence="3 4" key="1">
    <citation type="journal article" date="2018" name="Genome Announc.">
        <title>Draft Genome Sequence of "Candidatus Phycosocius bacilliformis," an Alphaproteobacterial Ectosymbiont of the Hydrocarbon-Producing Green Alga Botryococcus braunii.</title>
        <authorList>
            <person name="Tanabe Y."/>
            <person name="Yamaguchi H."/>
            <person name="Watanabe M.M."/>
        </authorList>
    </citation>
    <scope>NUCLEOTIDE SEQUENCE [LARGE SCALE GENOMIC DNA]</scope>
    <source>
        <strain evidence="3 4">BOTRYCO-2</strain>
    </source>
</reference>
<gene>
    <name evidence="3" type="ORF">PbB2_01386</name>
</gene>